<dbReference type="InterPro" id="IPR013818">
    <property type="entry name" value="Lipase"/>
</dbReference>
<dbReference type="AlphaFoldDB" id="A0A9P0GPD9"/>
<dbReference type="FunFam" id="3.40.50.1820:FF:000076">
    <property type="entry name" value="phospholipase A1"/>
    <property type="match status" value="1"/>
</dbReference>
<evidence type="ECO:0000259" key="5">
    <source>
        <dbReference type="Pfam" id="PF00151"/>
    </source>
</evidence>
<evidence type="ECO:0000256" key="1">
    <source>
        <dbReference type="ARBA" id="ARBA00004613"/>
    </source>
</evidence>
<comment type="subcellular location">
    <subcellularLocation>
        <location evidence="1">Secreted</location>
    </subcellularLocation>
</comment>
<organism evidence="6 7">
    <name type="scientific">Phaedon cochleariae</name>
    <name type="common">Mustard beetle</name>
    <dbReference type="NCBI Taxonomy" id="80249"/>
    <lineage>
        <taxon>Eukaryota</taxon>
        <taxon>Metazoa</taxon>
        <taxon>Ecdysozoa</taxon>
        <taxon>Arthropoda</taxon>
        <taxon>Hexapoda</taxon>
        <taxon>Insecta</taxon>
        <taxon>Pterygota</taxon>
        <taxon>Neoptera</taxon>
        <taxon>Endopterygota</taxon>
        <taxon>Coleoptera</taxon>
        <taxon>Polyphaga</taxon>
        <taxon>Cucujiformia</taxon>
        <taxon>Chrysomeloidea</taxon>
        <taxon>Chrysomelidae</taxon>
        <taxon>Chrysomelinae</taxon>
        <taxon>Chrysomelini</taxon>
        <taxon>Phaedon</taxon>
    </lineage>
</organism>
<dbReference type="PRINTS" id="PR00821">
    <property type="entry name" value="TAGLIPASE"/>
</dbReference>
<dbReference type="InterPro" id="IPR033906">
    <property type="entry name" value="Lipase_N"/>
</dbReference>
<keyword evidence="3" id="KW-0964">Secreted</keyword>
<dbReference type="InterPro" id="IPR000734">
    <property type="entry name" value="TAG_lipase"/>
</dbReference>
<proteinExistence type="inferred from homology"/>
<evidence type="ECO:0000313" key="6">
    <source>
        <dbReference type="EMBL" id="CAH1170534.1"/>
    </source>
</evidence>
<dbReference type="GO" id="GO:0005615">
    <property type="term" value="C:extracellular space"/>
    <property type="evidence" value="ECO:0007669"/>
    <property type="project" value="TreeGrafter"/>
</dbReference>
<comment type="similarity">
    <text evidence="2 4">Belongs to the AB hydrolase superfamily. Lipase family.</text>
</comment>
<dbReference type="GO" id="GO:0017171">
    <property type="term" value="F:serine hydrolase activity"/>
    <property type="evidence" value="ECO:0007669"/>
    <property type="project" value="TreeGrafter"/>
</dbReference>
<dbReference type="EMBL" id="OU896711">
    <property type="protein sequence ID" value="CAH1170534.1"/>
    <property type="molecule type" value="Genomic_DNA"/>
</dbReference>
<dbReference type="CDD" id="cd00707">
    <property type="entry name" value="Pancreat_lipase_like"/>
    <property type="match status" value="1"/>
</dbReference>
<dbReference type="Proteomes" id="UP001153737">
    <property type="component" value="Chromosome 5"/>
</dbReference>
<feature type="domain" description="Lipase" evidence="5">
    <location>
        <begin position="5"/>
        <end position="251"/>
    </location>
</feature>
<feature type="non-terminal residue" evidence="6">
    <location>
        <position position="351"/>
    </location>
</feature>
<sequence>LCPDPDVNFFLYTKYNPENPQFVRIGSDPLVSNLKDTAYNSSNPTKIIIHGYNSNMNIAVLVEVRREYLRTKDYNIFTVDWSPLNQAPCYLGALVNIRHVGACCAQFVQRLRETGAKDIHVIGFSLGAHITNFMAVALRPYKLPRITGLDPALPGFVTPVNDDKLDRSDAIFVDVYHTNAFIQGVVERSGHVDFYLNGGVLQPGCWAENRFFACNHHRAPLYFAESINTEKGFWGWACPSFWQFVTGGCPPHEPQILMGDRVDPTASGMYLVITESVPPYAVGRYEGSNVEIYFKSNQDRLAILKNYKEEVSKFFDVDDLIDRVHGNESVQAEVNLELADDTFQLANDDLV</sequence>
<dbReference type="Gene3D" id="3.40.50.1820">
    <property type="entry name" value="alpha/beta hydrolase"/>
    <property type="match status" value="1"/>
</dbReference>
<evidence type="ECO:0000313" key="7">
    <source>
        <dbReference type="Proteomes" id="UP001153737"/>
    </source>
</evidence>
<dbReference type="InterPro" id="IPR029058">
    <property type="entry name" value="AB_hydrolase_fold"/>
</dbReference>
<accession>A0A9P0GPD9</accession>
<dbReference type="GO" id="GO:0016298">
    <property type="term" value="F:lipase activity"/>
    <property type="evidence" value="ECO:0007669"/>
    <property type="project" value="InterPro"/>
</dbReference>
<gene>
    <name evidence="6" type="ORF">PHAECO_LOCUS9125</name>
</gene>
<evidence type="ECO:0000256" key="2">
    <source>
        <dbReference type="ARBA" id="ARBA00010701"/>
    </source>
</evidence>
<dbReference type="Pfam" id="PF00151">
    <property type="entry name" value="Lipase"/>
    <property type="match status" value="1"/>
</dbReference>
<evidence type="ECO:0000256" key="4">
    <source>
        <dbReference type="RuleBase" id="RU004262"/>
    </source>
</evidence>
<dbReference type="GO" id="GO:0016042">
    <property type="term" value="P:lipid catabolic process"/>
    <property type="evidence" value="ECO:0007669"/>
    <property type="project" value="TreeGrafter"/>
</dbReference>
<protein>
    <recommendedName>
        <fullName evidence="5">Lipase domain-containing protein</fullName>
    </recommendedName>
</protein>
<name>A0A9P0GPD9_PHACE</name>
<dbReference type="PANTHER" id="PTHR11610">
    <property type="entry name" value="LIPASE"/>
    <property type="match status" value="1"/>
</dbReference>
<dbReference type="SUPFAM" id="SSF53474">
    <property type="entry name" value="alpha/beta-Hydrolases"/>
    <property type="match status" value="1"/>
</dbReference>
<reference evidence="6" key="1">
    <citation type="submission" date="2022-01" db="EMBL/GenBank/DDBJ databases">
        <authorList>
            <person name="King R."/>
        </authorList>
    </citation>
    <scope>NUCLEOTIDE SEQUENCE</scope>
</reference>
<keyword evidence="7" id="KW-1185">Reference proteome</keyword>
<reference evidence="6" key="2">
    <citation type="submission" date="2022-10" db="EMBL/GenBank/DDBJ databases">
        <authorList>
            <consortium name="ENA_rothamsted_submissions"/>
            <consortium name="culmorum"/>
            <person name="King R."/>
        </authorList>
    </citation>
    <scope>NUCLEOTIDE SEQUENCE</scope>
</reference>
<dbReference type="OrthoDB" id="199913at2759"/>
<dbReference type="PANTHER" id="PTHR11610:SF151">
    <property type="entry name" value="PHOSPHOLIPASE A1 MEMBER A-LIKE PROTEIN"/>
    <property type="match status" value="1"/>
</dbReference>
<evidence type="ECO:0000256" key="3">
    <source>
        <dbReference type="ARBA" id="ARBA00022525"/>
    </source>
</evidence>